<organism evidence="6 7">
    <name type="scientific">Hibiscus sabdariffa</name>
    <name type="common">roselle</name>
    <dbReference type="NCBI Taxonomy" id="183260"/>
    <lineage>
        <taxon>Eukaryota</taxon>
        <taxon>Viridiplantae</taxon>
        <taxon>Streptophyta</taxon>
        <taxon>Embryophyta</taxon>
        <taxon>Tracheophyta</taxon>
        <taxon>Spermatophyta</taxon>
        <taxon>Magnoliopsida</taxon>
        <taxon>eudicotyledons</taxon>
        <taxon>Gunneridae</taxon>
        <taxon>Pentapetalae</taxon>
        <taxon>rosids</taxon>
        <taxon>malvids</taxon>
        <taxon>Malvales</taxon>
        <taxon>Malvaceae</taxon>
        <taxon>Malvoideae</taxon>
        <taxon>Hibiscus</taxon>
    </lineage>
</organism>
<keyword evidence="7" id="KW-1185">Reference proteome</keyword>
<dbReference type="PANTHER" id="PTHR48047:SF45">
    <property type="entry name" value="SCOPOLETIN GLUCOSYLTRANSFERASE-LIKE"/>
    <property type="match status" value="1"/>
</dbReference>
<dbReference type="Gene3D" id="3.40.50.2000">
    <property type="entry name" value="Glycogen Phosphorylase B"/>
    <property type="match status" value="2"/>
</dbReference>
<dbReference type="InterPro" id="IPR002213">
    <property type="entry name" value="UDP_glucos_trans"/>
</dbReference>
<evidence type="ECO:0000256" key="5">
    <source>
        <dbReference type="RuleBase" id="RU362057"/>
    </source>
</evidence>
<dbReference type="Proteomes" id="UP001472677">
    <property type="component" value="Unassembled WGS sequence"/>
</dbReference>
<accession>A0ABR2EDP5</accession>
<protein>
    <recommendedName>
        <fullName evidence="5">Glycosyltransferase</fullName>
        <ecNumber evidence="5">2.4.1.-</ecNumber>
    </recommendedName>
</protein>
<name>A0ABR2EDP5_9ROSI</name>
<sequence>MDSKPDPLHIMFFPHLAHGHMIPTIDLARLFARQGIKATILTTQLNTNLFSKIIERERELGFEIDFLVIKFPSMEAGLPEGIEIISSITSQEMGFKFFKAVSLLQQPLQQILQDCRPSCLVADGMFPWATQVASKVGIPRLVFYGTGYFASSVFDSFRRYEPLKHVTSDDQPFEVPGIPDKITMTRRQQPVELRESGANPEITVLLHKLIEAEIASSGVIINSFQELEPAYVEHYRKTLGRKSWHLGPLSLCNKNMEDKSQRGNANDASIDRVECLRWLDSKKQSSVLYICFGSVSWISAAQLTEIAEGIEASGVDFLWVVRKTNKDEDKEEWLPKGFEERMKGKGLIIRGWAPQVLILDHEAIGGFMTHCGWNSTLESITAGVPMVTWPLSNEQFINEKLVTDILRVGVGVGAQEWCRWMESRKLLVTRENISKAIAEVMVGEEADNIRNRARALKEMANRAVEEGGSSHSDLMALLDGLRLNNI</sequence>
<dbReference type="InterPro" id="IPR035595">
    <property type="entry name" value="UDP_glycos_trans_CS"/>
</dbReference>
<dbReference type="SUPFAM" id="SSF53756">
    <property type="entry name" value="UDP-Glycosyltransferase/glycogen phosphorylase"/>
    <property type="match status" value="1"/>
</dbReference>
<comment type="caution">
    <text evidence="6">The sequence shown here is derived from an EMBL/GenBank/DDBJ whole genome shotgun (WGS) entry which is preliminary data.</text>
</comment>
<dbReference type="CDD" id="cd03784">
    <property type="entry name" value="GT1_Gtf-like"/>
    <property type="match status" value="1"/>
</dbReference>
<dbReference type="EC" id="2.4.1.-" evidence="5"/>
<evidence type="ECO:0000256" key="3">
    <source>
        <dbReference type="ARBA" id="ARBA00022679"/>
    </source>
</evidence>
<proteinExistence type="inferred from homology"/>
<dbReference type="Pfam" id="PF00201">
    <property type="entry name" value="UDPGT"/>
    <property type="match status" value="1"/>
</dbReference>
<dbReference type="EMBL" id="JBBPBM010000015">
    <property type="protein sequence ID" value="KAK8558630.1"/>
    <property type="molecule type" value="Genomic_DNA"/>
</dbReference>
<evidence type="ECO:0000313" key="6">
    <source>
        <dbReference type="EMBL" id="KAK8558630.1"/>
    </source>
</evidence>
<evidence type="ECO:0000256" key="2">
    <source>
        <dbReference type="ARBA" id="ARBA00022676"/>
    </source>
</evidence>
<reference evidence="6 7" key="1">
    <citation type="journal article" date="2024" name="G3 (Bethesda)">
        <title>Genome assembly of Hibiscus sabdariffa L. provides insights into metabolisms of medicinal natural products.</title>
        <authorList>
            <person name="Kim T."/>
        </authorList>
    </citation>
    <scope>NUCLEOTIDE SEQUENCE [LARGE SCALE GENOMIC DNA]</scope>
    <source>
        <strain evidence="6">TK-2024</strain>
        <tissue evidence="6">Old leaves</tissue>
    </source>
</reference>
<comment type="similarity">
    <text evidence="1 4">Belongs to the UDP-glycosyltransferase family.</text>
</comment>
<evidence type="ECO:0000256" key="4">
    <source>
        <dbReference type="RuleBase" id="RU003718"/>
    </source>
</evidence>
<dbReference type="PANTHER" id="PTHR48047">
    <property type="entry name" value="GLYCOSYLTRANSFERASE"/>
    <property type="match status" value="1"/>
</dbReference>
<evidence type="ECO:0000313" key="7">
    <source>
        <dbReference type="Proteomes" id="UP001472677"/>
    </source>
</evidence>
<keyword evidence="3 4" id="KW-0808">Transferase</keyword>
<evidence type="ECO:0000256" key="1">
    <source>
        <dbReference type="ARBA" id="ARBA00009995"/>
    </source>
</evidence>
<dbReference type="PROSITE" id="PS00375">
    <property type="entry name" value="UDPGT"/>
    <property type="match status" value="1"/>
</dbReference>
<gene>
    <name evidence="6" type="ORF">V6N12_041930</name>
</gene>
<keyword evidence="2 4" id="KW-0328">Glycosyltransferase</keyword>